<evidence type="ECO:0000256" key="2">
    <source>
        <dbReference type="ARBA" id="ARBA00022723"/>
    </source>
</evidence>
<reference evidence="8" key="1">
    <citation type="submission" date="2021-05" db="EMBL/GenBank/DDBJ databases">
        <authorList>
            <person name="Pietrasiak N."/>
            <person name="Ward R."/>
            <person name="Stajich J.E."/>
            <person name="Kurbessoian T."/>
        </authorList>
    </citation>
    <scope>NUCLEOTIDE SEQUENCE</scope>
    <source>
        <strain evidence="8">UHER 2000/2452</strain>
    </source>
</reference>
<accession>A0A951UP19</accession>
<dbReference type="GO" id="GO:0004497">
    <property type="term" value="F:monooxygenase activity"/>
    <property type="evidence" value="ECO:0007669"/>
    <property type="project" value="UniProtKB-ARBA"/>
</dbReference>
<evidence type="ECO:0000313" key="9">
    <source>
        <dbReference type="Proteomes" id="UP000757435"/>
    </source>
</evidence>
<dbReference type="GO" id="GO:0051213">
    <property type="term" value="F:dioxygenase activity"/>
    <property type="evidence" value="ECO:0007669"/>
    <property type="project" value="UniProtKB-KW"/>
</dbReference>
<dbReference type="Gene3D" id="3.90.380.10">
    <property type="entry name" value="Naphthalene 1,2-dioxygenase Alpha Subunit, Chain A, domain 1"/>
    <property type="match status" value="1"/>
</dbReference>
<dbReference type="EMBL" id="JAHHHD010000030">
    <property type="protein sequence ID" value="MBW4661087.1"/>
    <property type="molecule type" value="Genomic_DNA"/>
</dbReference>
<evidence type="ECO:0000256" key="6">
    <source>
        <dbReference type="SAM" id="MobiDB-lite"/>
    </source>
</evidence>
<dbReference type="InterPro" id="IPR017941">
    <property type="entry name" value="Rieske_2Fe-2S"/>
</dbReference>
<keyword evidence="3" id="KW-0560">Oxidoreductase</keyword>
<reference evidence="8" key="2">
    <citation type="journal article" date="2022" name="Microbiol. Resour. Announc.">
        <title>Metagenome Sequencing to Explore Phylogenomics of Terrestrial Cyanobacteria.</title>
        <authorList>
            <person name="Ward R.D."/>
            <person name="Stajich J.E."/>
            <person name="Johansen J.R."/>
            <person name="Huntemann M."/>
            <person name="Clum A."/>
            <person name="Foster B."/>
            <person name="Foster B."/>
            <person name="Roux S."/>
            <person name="Palaniappan K."/>
            <person name="Varghese N."/>
            <person name="Mukherjee S."/>
            <person name="Reddy T.B.K."/>
            <person name="Daum C."/>
            <person name="Copeland A."/>
            <person name="Chen I.A."/>
            <person name="Ivanova N.N."/>
            <person name="Kyrpides N.C."/>
            <person name="Shapiro N."/>
            <person name="Eloe-Fadrosh E.A."/>
            <person name="Pietrasiak N."/>
        </authorList>
    </citation>
    <scope>NUCLEOTIDE SEQUENCE</scope>
    <source>
        <strain evidence="8">UHER 2000/2452</strain>
    </source>
</reference>
<dbReference type="Proteomes" id="UP000757435">
    <property type="component" value="Unassembled WGS sequence"/>
</dbReference>
<keyword evidence="4" id="KW-0408">Iron</keyword>
<dbReference type="InterPro" id="IPR044043">
    <property type="entry name" value="VanA_C_cat"/>
</dbReference>
<gene>
    <name evidence="8" type="ORF">KME15_20625</name>
</gene>
<evidence type="ECO:0000256" key="5">
    <source>
        <dbReference type="ARBA" id="ARBA00023014"/>
    </source>
</evidence>
<dbReference type="Gene3D" id="2.102.10.10">
    <property type="entry name" value="Rieske [2Fe-2S] iron-sulphur domain"/>
    <property type="match status" value="1"/>
</dbReference>
<sequence length="394" mass="44819">MELATALRGQTVQNKIREVGINPNYWYPVGWSDRFQPNKIVPVVIWHQAIAVYRDAEGHLHALENACPHRGVELHKGKVHGTHLACPYHGWEFSGSTGECVNIPYLPKTQKLPCAQARTFPIQEKYGLVWVFPGDRALSDLQPLPEAREFEDPDWLMVPVTAHFKAHFSICNENAMDVFHGFLHEDLQGWFDPVLTDLKETESMVRAEYQVSYKGHMAKFLGLTDRADQVTTLPIAIQYSYPHYATSLQGISALYLMRLPISPVESRSFALFFFKVRLPKWVLRSLRPILSWAIPKFLLQRFLDQDVDMMESEQQTYLKNPRRRYVEINPAIIALQRLIVRQYEQFSQQPGGSPSSHRPTGSQSSEDAPSAGDLPQAENLPAVKSEQAVGGVTR</sequence>
<dbReference type="Pfam" id="PF00355">
    <property type="entry name" value="Rieske"/>
    <property type="match status" value="1"/>
</dbReference>
<organism evidence="8 9">
    <name type="scientific">Drouetiella hepatica Uher 2000/2452</name>
    <dbReference type="NCBI Taxonomy" id="904376"/>
    <lineage>
        <taxon>Bacteria</taxon>
        <taxon>Bacillati</taxon>
        <taxon>Cyanobacteriota</taxon>
        <taxon>Cyanophyceae</taxon>
        <taxon>Oculatellales</taxon>
        <taxon>Oculatellaceae</taxon>
        <taxon>Drouetiella</taxon>
    </lineage>
</organism>
<keyword evidence="2" id="KW-0479">Metal-binding</keyword>
<keyword evidence="8" id="KW-0223">Dioxygenase</keyword>
<feature type="domain" description="Rieske" evidence="7">
    <location>
        <begin position="26"/>
        <end position="131"/>
    </location>
</feature>
<dbReference type="PROSITE" id="PS51296">
    <property type="entry name" value="RIESKE"/>
    <property type="match status" value="1"/>
</dbReference>
<dbReference type="SUPFAM" id="SSF55961">
    <property type="entry name" value="Bet v1-like"/>
    <property type="match status" value="1"/>
</dbReference>
<dbReference type="Pfam" id="PF19112">
    <property type="entry name" value="VanA_C"/>
    <property type="match status" value="1"/>
</dbReference>
<dbReference type="InterPro" id="IPR050584">
    <property type="entry name" value="Cholesterol_7-desaturase"/>
</dbReference>
<keyword evidence="1" id="KW-0001">2Fe-2S</keyword>
<dbReference type="GO" id="GO:0016705">
    <property type="term" value="F:oxidoreductase activity, acting on paired donors, with incorporation or reduction of molecular oxygen"/>
    <property type="evidence" value="ECO:0007669"/>
    <property type="project" value="UniProtKB-ARBA"/>
</dbReference>
<dbReference type="SUPFAM" id="SSF50022">
    <property type="entry name" value="ISP domain"/>
    <property type="match status" value="1"/>
</dbReference>
<comment type="caution">
    <text evidence="8">The sequence shown here is derived from an EMBL/GenBank/DDBJ whole genome shotgun (WGS) entry which is preliminary data.</text>
</comment>
<dbReference type="PANTHER" id="PTHR21266:SF57">
    <property type="entry name" value="3-CHLOROBENZOATE-3,4-DIOXYGENASE"/>
    <property type="match status" value="1"/>
</dbReference>
<evidence type="ECO:0000313" key="8">
    <source>
        <dbReference type="EMBL" id="MBW4661087.1"/>
    </source>
</evidence>
<feature type="compositionally biased region" description="Low complexity" evidence="6">
    <location>
        <begin position="347"/>
        <end position="356"/>
    </location>
</feature>
<evidence type="ECO:0000256" key="3">
    <source>
        <dbReference type="ARBA" id="ARBA00023002"/>
    </source>
</evidence>
<name>A0A951UP19_9CYAN</name>
<evidence type="ECO:0000256" key="4">
    <source>
        <dbReference type="ARBA" id="ARBA00023004"/>
    </source>
</evidence>
<protein>
    <submittedName>
        <fullName evidence="8">Aromatic ring-hydroxylating dioxygenase subunit alpha</fullName>
    </submittedName>
</protein>
<keyword evidence="5" id="KW-0411">Iron-sulfur</keyword>
<dbReference type="GO" id="GO:0046872">
    <property type="term" value="F:metal ion binding"/>
    <property type="evidence" value="ECO:0007669"/>
    <property type="project" value="UniProtKB-KW"/>
</dbReference>
<dbReference type="GO" id="GO:0051537">
    <property type="term" value="F:2 iron, 2 sulfur cluster binding"/>
    <property type="evidence" value="ECO:0007669"/>
    <property type="project" value="UniProtKB-KW"/>
</dbReference>
<proteinExistence type="predicted"/>
<evidence type="ECO:0000259" key="7">
    <source>
        <dbReference type="PROSITE" id="PS51296"/>
    </source>
</evidence>
<feature type="region of interest" description="Disordered" evidence="6">
    <location>
        <begin position="347"/>
        <end position="394"/>
    </location>
</feature>
<dbReference type="CDD" id="cd03469">
    <property type="entry name" value="Rieske_RO_Alpha_N"/>
    <property type="match status" value="1"/>
</dbReference>
<dbReference type="AlphaFoldDB" id="A0A951UP19"/>
<feature type="compositionally biased region" description="Polar residues" evidence="6">
    <location>
        <begin position="357"/>
        <end position="367"/>
    </location>
</feature>
<dbReference type="InterPro" id="IPR036922">
    <property type="entry name" value="Rieske_2Fe-2S_sf"/>
</dbReference>
<evidence type="ECO:0000256" key="1">
    <source>
        <dbReference type="ARBA" id="ARBA00022714"/>
    </source>
</evidence>
<dbReference type="PANTHER" id="PTHR21266">
    <property type="entry name" value="IRON-SULFUR DOMAIN CONTAINING PROTEIN"/>
    <property type="match status" value="1"/>
</dbReference>